<organism evidence="1 2">
    <name type="scientific">Dubosiella muris</name>
    <dbReference type="NCBI Taxonomy" id="3038133"/>
    <lineage>
        <taxon>Bacteria</taxon>
        <taxon>Bacillati</taxon>
        <taxon>Bacillota</taxon>
        <taxon>Erysipelotrichia</taxon>
        <taxon>Erysipelotrichales</taxon>
        <taxon>Erysipelotrichaceae</taxon>
        <taxon>Dubosiella</taxon>
    </lineage>
</organism>
<sequence>MIVVRVPATSANCCVGFDCMGMAVDWFGTFSFSSSETLTIEGCPPAYQTEDNLVVQAFDRVCQALGRPRPPFALKIDSDIPFARGLGSSATCVVAGLEGANAWFGSPLSKEALLALATEMEGHPDNVAPALFGGVAVSAMQEGEVVSKTLETAPWKALVVVPEQTVSTKEARKVLPAALSFQQAKEQVANALLMEVALREGDERVLRACSVDALHEPYRKRLIPEYERVKRACAARNLPLWISGSGSTMIVLALEESRLDALRNDLSDLACRKVRIARKGADVRYE</sequence>
<gene>
    <name evidence="1" type="primary">thrB</name>
    <name evidence="1" type="ORF">E5336_02575</name>
</gene>
<evidence type="ECO:0000313" key="1">
    <source>
        <dbReference type="EMBL" id="TGY66694.1"/>
    </source>
</evidence>
<comment type="caution">
    <text evidence="1">The sequence shown here is derived from an EMBL/GenBank/DDBJ whole genome shotgun (WGS) entry which is preliminary data.</text>
</comment>
<keyword evidence="1" id="KW-0808">Transferase</keyword>
<keyword evidence="1" id="KW-0418">Kinase</keyword>
<dbReference type="Proteomes" id="UP000308836">
    <property type="component" value="Unassembled WGS sequence"/>
</dbReference>
<name>A0AC61RAF5_9FIRM</name>
<evidence type="ECO:0000313" key="2">
    <source>
        <dbReference type="Proteomes" id="UP000308836"/>
    </source>
</evidence>
<proteinExistence type="predicted"/>
<reference evidence="1" key="1">
    <citation type="submission" date="2019-04" db="EMBL/GenBank/DDBJ databases">
        <title>Microbes associate with the intestines of laboratory mice.</title>
        <authorList>
            <person name="Navarre W."/>
            <person name="Wong E."/>
            <person name="Huang K."/>
            <person name="Tropini C."/>
            <person name="Ng K."/>
            <person name="Yu B."/>
        </authorList>
    </citation>
    <scope>NUCLEOTIDE SEQUENCE</scope>
    <source>
        <strain evidence="1">NM09_H32</strain>
    </source>
</reference>
<dbReference type="EMBL" id="SRYG01000004">
    <property type="protein sequence ID" value="TGY66694.1"/>
    <property type="molecule type" value="Genomic_DNA"/>
</dbReference>
<keyword evidence="2" id="KW-1185">Reference proteome</keyword>
<dbReference type="EC" id="2.7.1.39" evidence="1"/>
<accession>A0AC61RAF5</accession>
<protein>
    <submittedName>
        <fullName evidence="1">Homoserine kinase</fullName>
        <ecNumber evidence="1">2.7.1.39</ecNumber>
    </submittedName>
</protein>